<dbReference type="InterPro" id="IPR011249">
    <property type="entry name" value="Metalloenz_LuxS/M16"/>
</dbReference>
<dbReference type="InterPro" id="IPR007863">
    <property type="entry name" value="Peptidase_M16_C"/>
</dbReference>
<evidence type="ECO:0000313" key="3">
    <source>
        <dbReference type="WBParaSite" id="scf7180000417629.g1538"/>
    </source>
</evidence>
<dbReference type="Gene3D" id="3.30.830.10">
    <property type="entry name" value="Metalloenzyme, LuxS/M16 peptidase-like"/>
    <property type="match status" value="1"/>
</dbReference>
<sequence>MSKDSQYLTEVHYVNQDGGDSGVVYSEQISKEHDMDVLVNRLMDKFYYPEGHPYSFEAGGLASEILKDNTKLDELRQYHQKYFHLNNMLITITGNVNEEELINKILSLESLYSNKIPDNFTRPFQTGLAPLISQTREERIPYDEDKLGWYISYINYK</sequence>
<dbReference type="WBParaSite" id="scf7180000417629.g1538">
    <property type="protein sequence ID" value="scf7180000417629.g1538"/>
    <property type="gene ID" value="scf7180000417629.g1538"/>
</dbReference>
<dbReference type="AlphaFoldDB" id="A0A915NI32"/>
<evidence type="ECO:0000313" key="2">
    <source>
        <dbReference type="Proteomes" id="UP000887560"/>
    </source>
</evidence>
<dbReference type="Proteomes" id="UP000887560">
    <property type="component" value="Unplaced"/>
</dbReference>
<dbReference type="GO" id="GO:0046872">
    <property type="term" value="F:metal ion binding"/>
    <property type="evidence" value="ECO:0007669"/>
    <property type="project" value="InterPro"/>
</dbReference>
<accession>A0A915NI32</accession>
<dbReference type="PANTHER" id="PTHR43016:SF16">
    <property type="entry name" value="METALLOPROTEASE, PUTATIVE (AFU_ORTHOLOGUE AFUA_4G07610)-RELATED"/>
    <property type="match status" value="1"/>
</dbReference>
<keyword evidence="2" id="KW-1185">Reference proteome</keyword>
<evidence type="ECO:0000259" key="1">
    <source>
        <dbReference type="Pfam" id="PF05193"/>
    </source>
</evidence>
<feature type="domain" description="Peptidase M16 C-terminal" evidence="1">
    <location>
        <begin position="72"/>
        <end position="123"/>
    </location>
</feature>
<protein>
    <submittedName>
        <fullName evidence="3">Peptidase M16 C-terminal domain-containing protein</fullName>
    </submittedName>
</protein>
<dbReference type="SUPFAM" id="SSF63411">
    <property type="entry name" value="LuxS/MPP-like metallohydrolase"/>
    <property type="match status" value="1"/>
</dbReference>
<name>A0A915NI32_9BILA</name>
<dbReference type="Pfam" id="PF05193">
    <property type="entry name" value="Peptidase_M16_C"/>
    <property type="match status" value="1"/>
</dbReference>
<dbReference type="PANTHER" id="PTHR43016">
    <property type="entry name" value="PRESEQUENCE PROTEASE"/>
    <property type="match status" value="1"/>
</dbReference>
<reference evidence="3" key="1">
    <citation type="submission" date="2022-11" db="UniProtKB">
        <authorList>
            <consortium name="WormBaseParasite"/>
        </authorList>
    </citation>
    <scope>IDENTIFICATION</scope>
</reference>
<proteinExistence type="predicted"/>
<organism evidence="2 3">
    <name type="scientific">Meloidogyne floridensis</name>
    <dbReference type="NCBI Taxonomy" id="298350"/>
    <lineage>
        <taxon>Eukaryota</taxon>
        <taxon>Metazoa</taxon>
        <taxon>Ecdysozoa</taxon>
        <taxon>Nematoda</taxon>
        <taxon>Chromadorea</taxon>
        <taxon>Rhabditida</taxon>
        <taxon>Tylenchina</taxon>
        <taxon>Tylenchomorpha</taxon>
        <taxon>Tylenchoidea</taxon>
        <taxon>Meloidogynidae</taxon>
        <taxon>Meloidogyninae</taxon>
        <taxon>Meloidogyne</taxon>
    </lineage>
</organism>